<dbReference type="InterPro" id="IPR010870">
    <property type="entry name" value="Porin_O/P"/>
</dbReference>
<evidence type="ECO:0000313" key="3">
    <source>
        <dbReference type="Proteomes" id="UP001302949"/>
    </source>
</evidence>
<dbReference type="RefSeq" id="WP_323295966.1">
    <property type="nucleotide sequence ID" value="NZ_JAYFUM010000007.1"/>
</dbReference>
<accession>A0ABU5Q8A3</accession>
<sequence>MKTFQGLFVLMTLYVISSTTFAQNSTNEPKKEVQTSKKWYDKISLRGYAQVRYNRLLETNEKLKCEQCDRSWGENGGFFIRRGRLIFSGDISDKLYIYIQPDFASNVSNSFQHSFQLRDAYFDLALDSKKEYRLRIGQSKVPYGFENMQSSQNRLSLDRADPTNSPVSNERDLGVFFYWAKAEIRKRFAYLVSSGLKGSGDYGVFAFGLYNGQNANKAEQNNQPHIVSRITYPFKLKSGQIIETSLQAYTGKFVIEKNAKNTTTNTSYIDRRVAASLIVYPQPLGIQAEYNIGEGPEFNPTTMATEVKKLNGGYAQIMYRQKVGENHITPFVKYQYYNGGKKHEIDARRYIVKDLEIGAEWQLKDYFELTAIYTISDRIFEDAALPDNEQKGNLLRLQAQFNF</sequence>
<dbReference type="EMBL" id="JAYFUM010000007">
    <property type="protein sequence ID" value="MEA5138802.1"/>
    <property type="molecule type" value="Genomic_DNA"/>
</dbReference>
<dbReference type="Proteomes" id="UP001302949">
    <property type="component" value="Unassembled WGS sequence"/>
</dbReference>
<feature type="chain" id="PRO_5047376898" evidence="1">
    <location>
        <begin position="23"/>
        <end position="403"/>
    </location>
</feature>
<feature type="signal peptide" evidence="1">
    <location>
        <begin position="1"/>
        <end position="22"/>
    </location>
</feature>
<keyword evidence="3" id="KW-1185">Reference proteome</keyword>
<dbReference type="Pfam" id="PF07396">
    <property type="entry name" value="Porin_O_P"/>
    <property type="match status" value="1"/>
</dbReference>
<evidence type="ECO:0000313" key="2">
    <source>
        <dbReference type="EMBL" id="MEA5138802.1"/>
    </source>
</evidence>
<dbReference type="InterPro" id="IPR023614">
    <property type="entry name" value="Porin_dom_sf"/>
</dbReference>
<name>A0ABU5Q8A3_9BACT</name>
<dbReference type="Gene3D" id="2.40.160.10">
    <property type="entry name" value="Porin"/>
    <property type="match status" value="1"/>
</dbReference>
<dbReference type="SUPFAM" id="SSF56935">
    <property type="entry name" value="Porins"/>
    <property type="match status" value="1"/>
</dbReference>
<comment type="caution">
    <text evidence="2">The sequence shown here is derived from an EMBL/GenBank/DDBJ whole genome shotgun (WGS) entry which is preliminary data.</text>
</comment>
<proteinExistence type="predicted"/>
<reference evidence="2 3" key="1">
    <citation type="submission" date="2023-12" db="EMBL/GenBank/DDBJ databases">
        <title>Novel species of the genus Arcicella isolated from rivers.</title>
        <authorList>
            <person name="Lu H."/>
        </authorList>
    </citation>
    <scope>NUCLEOTIDE SEQUENCE [LARGE SCALE GENOMIC DNA]</scope>
    <source>
        <strain evidence="2 3">KCTC 23307</strain>
    </source>
</reference>
<keyword evidence="1" id="KW-0732">Signal</keyword>
<organism evidence="2 3">
    <name type="scientific">Arcicella rigui</name>
    <dbReference type="NCBI Taxonomy" id="797020"/>
    <lineage>
        <taxon>Bacteria</taxon>
        <taxon>Pseudomonadati</taxon>
        <taxon>Bacteroidota</taxon>
        <taxon>Cytophagia</taxon>
        <taxon>Cytophagales</taxon>
        <taxon>Flectobacillaceae</taxon>
        <taxon>Arcicella</taxon>
    </lineage>
</organism>
<protein>
    <submittedName>
        <fullName evidence="2">Porin</fullName>
    </submittedName>
</protein>
<evidence type="ECO:0000256" key="1">
    <source>
        <dbReference type="SAM" id="SignalP"/>
    </source>
</evidence>
<gene>
    <name evidence="2" type="ORF">VB248_06650</name>
</gene>